<proteinExistence type="inferred from homology"/>
<dbReference type="SFLD" id="SFLDS00029">
    <property type="entry name" value="Radical_SAM"/>
    <property type="match status" value="1"/>
</dbReference>
<dbReference type="GO" id="GO:0070040">
    <property type="term" value="F:rRNA (adenine(2503)-C2-)-methyltransferase activity"/>
    <property type="evidence" value="ECO:0007669"/>
    <property type="project" value="UniProtKB-UniRule"/>
</dbReference>
<dbReference type="Pfam" id="PF04055">
    <property type="entry name" value="Radical_SAM"/>
    <property type="match status" value="1"/>
</dbReference>
<dbReference type="EC" id="2.1.1.192" evidence="14"/>
<organism evidence="16 17">
    <name type="scientific">Desulfomicrobium orale DSM 12838</name>
    <dbReference type="NCBI Taxonomy" id="888061"/>
    <lineage>
        <taxon>Bacteria</taxon>
        <taxon>Pseudomonadati</taxon>
        <taxon>Thermodesulfobacteriota</taxon>
        <taxon>Desulfovibrionia</taxon>
        <taxon>Desulfovibrionales</taxon>
        <taxon>Desulfomicrobiaceae</taxon>
        <taxon>Desulfomicrobium</taxon>
    </lineage>
</organism>
<comment type="function">
    <text evidence="14">Specifically methylates position 2 of adenine 2503 in 23S rRNA and position 2 of adenine 37 in tRNAs.</text>
</comment>
<evidence type="ECO:0000256" key="10">
    <source>
        <dbReference type="ARBA" id="ARBA00022723"/>
    </source>
</evidence>
<keyword evidence="8 14" id="KW-0949">S-adenosyl-L-methionine</keyword>
<feature type="binding site" evidence="14">
    <location>
        <position position="293"/>
    </location>
    <ligand>
        <name>S-adenosyl-L-methionine</name>
        <dbReference type="ChEBI" id="CHEBI:59789"/>
    </ligand>
</feature>
<comment type="cofactor">
    <cofactor evidence="14">
        <name>[4Fe-4S] cluster</name>
        <dbReference type="ChEBI" id="CHEBI:49883"/>
    </cofactor>
    <text evidence="14">Binds 1 [4Fe-4S] cluster. The cluster is coordinated with 3 cysteines and an exchangeable S-adenosyl-L-methionine.</text>
</comment>
<keyword evidence="5 14" id="KW-0698">rRNA processing</keyword>
<comment type="catalytic activity">
    <reaction evidence="14">
        <text>adenosine(2503) in 23S rRNA + 2 reduced [2Fe-2S]-[ferredoxin] + 2 S-adenosyl-L-methionine = 2-methyladenosine(2503) in 23S rRNA + 5'-deoxyadenosine + L-methionine + 2 oxidized [2Fe-2S]-[ferredoxin] + S-adenosyl-L-homocysteine</text>
        <dbReference type="Rhea" id="RHEA:42916"/>
        <dbReference type="Rhea" id="RHEA-COMP:10000"/>
        <dbReference type="Rhea" id="RHEA-COMP:10001"/>
        <dbReference type="Rhea" id="RHEA-COMP:10152"/>
        <dbReference type="Rhea" id="RHEA-COMP:10282"/>
        <dbReference type="ChEBI" id="CHEBI:17319"/>
        <dbReference type="ChEBI" id="CHEBI:33737"/>
        <dbReference type="ChEBI" id="CHEBI:33738"/>
        <dbReference type="ChEBI" id="CHEBI:57844"/>
        <dbReference type="ChEBI" id="CHEBI:57856"/>
        <dbReference type="ChEBI" id="CHEBI:59789"/>
        <dbReference type="ChEBI" id="CHEBI:74411"/>
        <dbReference type="ChEBI" id="CHEBI:74497"/>
        <dbReference type="EC" id="2.1.1.192"/>
    </reaction>
</comment>
<dbReference type="GO" id="GO:0005737">
    <property type="term" value="C:cytoplasm"/>
    <property type="evidence" value="ECO:0007669"/>
    <property type="project" value="UniProtKB-SubCell"/>
</dbReference>
<dbReference type="PIRSF" id="PIRSF006004">
    <property type="entry name" value="CHP00048"/>
    <property type="match status" value="1"/>
</dbReference>
<evidence type="ECO:0000256" key="8">
    <source>
        <dbReference type="ARBA" id="ARBA00022691"/>
    </source>
</evidence>
<protein>
    <recommendedName>
        <fullName evidence="14">Probable dual-specificity RNA methyltransferase RlmN</fullName>
        <ecNumber evidence="14">2.1.1.192</ecNumber>
    </recommendedName>
    <alternativeName>
        <fullName evidence="14">23S rRNA (adenine(2503)-C(2))-methyltransferase</fullName>
    </alternativeName>
    <alternativeName>
        <fullName evidence="14">23S rRNA m2A2503 methyltransferase</fullName>
    </alternativeName>
    <alternativeName>
        <fullName evidence="14">Ribosomal RNA large subunit methyltransferase N</fullName>
    </alternativeName>
    <alternativeName>
        <fullName evidence="14">tRNA (adenine(37)-C(2))-methyltransferase</fullName>
    </alternativeName>
    <alternativeName>
        <fullName evidence="14">tRNA m2A37 methyltransferase</fullName>
    </alternativeName>
</protein>
<comment type="miscellaneous">
    <text evidence="14">Reaction proceeds by a ping-pong mechanism involving intermediate methylation of a conserved cysteine residue.</text>
</comment>
<dbReference type="InterPro" id="IPR027492">
    <property type="entry name" value="RNA_MTrfase_RlmN"/>
</dbReference>
<dbReference type="InterPro" id="IPR048641">
    <property type="entry name" value="RlmN_N"/>
</dbReference>
<feature type="domain" description="Radical SAM core" evidence="15">
    <location>
        <begin position="97"/>
        <end position="331"/>
    </location>
</feature>
<evidence type="ECO:0000256" key="12">
    <source>
        <dbReference type="ARBA" id="ARBA00023014"/>
    </source>
</evidence>
<dbReference type="GO" id="GO:0019843">
    <property type="term" value="F:rRNA binding"/>
    <property type="evidence" value="ECO:0007669"/>
    <property type="project" value="UniProtKB-UniRule"/>
</dbReference>
<keyword evidence="13 14" id="KW-1015">Disulfide bond</keyword>
<evidence type="ECO:0000256" key="13">
    <source>
        <dbReference type="ARBA" id="ARBA00023157"/>
    </source>
</evidence>
<dbReference type="OrthoDB" id="9793973at2"/>
<dbReference type="Gene3D" id="3.20.20.70">
    <property type="entry name" value="Aldolase class I"/>
    <property type="match status" value="1"/>
</dbReference>
<dbReference type="GO" id="GO:0070475">
    <property type="term" value="P:rRNA base methylation"/>
    <property type="evidence" value="ECO:0007669"/>
    <property type="project" value="UniProtKB-UniRule"/>
</dbReference>
<dbReference type="SUPFAM" id="SSF102114">
    <property type="entry name" value="Radical SAM enzymes"/>
    <property type="match status" value="1"/>
</dbReference>
<gene>
    <name evidence="14" type="primary">rlmN</name>
    <name evidence="16" type="ORF">AXF15_05060</name>
</gene>
<evidence type="ECO:0000313" key="17">
    <source>
        <dbReference type="Proteomes" id="UP000063964"/>
    </source>
</evidence>
<dbReference type="SFLD" id="SFLDF00275">
    <property type="entry name" value="adenosine_C2_methyltransferase"/>
    <property type="match status" value="1"/>
</dbReference>
<dbReference type="Proteomes" id="UP000063964">
    <property type="component" value="Chromosome"/>
</dbReference>
<dbReference type="PANTHER" id="PTHR30544">
    <property type="entry name" value="23S RRNA METHYLTRANSFERASE"/>
    <property type="match status" value="1"/>
</dbReference>
<dbReference type="InterPro" id="IPR007197">
    <property type="entry name" value="rSAM"/>
</dbReference>
<feature type="binding site" evidence="14">
    <location>
        <position position="111"/>
    </location>
    <ligand>
        <name>[4Fe-4S] cluster</name>
        <dbReference type="ChEBI" id="CHEBI:49883"/>
        <note>4Fe-4S-S-AdoMet</note>
    </ligand>
</feature>
<keyword evidence="6 14" id="KW-0489">Methyltransferase</keyword>
<evidence type="ECO:0000256" key="5">
    <source>
        <dbReference type="ARBA" id="ARBA00022552"/>
    </source>
</evidence>
<dbReference type="AlphaFoldDB" id="A0A109W5S8"/>
<dbReference type="HAMAP" id="MF_01849">
    <property type="entry name" value="RNA_methyltr_RlmN"/>
    <property type="match status" value="1"/>
</dbReference>
<dbReference type="Pfam" id="PF21016">
    <property type="entry name" value="RlmN_N"/>
    <property type="match status" value="1"/>
</dbReference>
<feature type="binding site" evidence="14">
    <location>
        <position position="195"/>
    </location>
    <ligand>
        <name>S-adenosyl-L-methionine</name>
        <dbReference type="ChEBI" id="CHEBI:59789"/>
    </ligand>
</feature>
<name>A0A109W5S8_9BACT</name>
<comment type="caution">
    <text evidence="14">Lacks conserved residue(s) required for the propagation of feature annotation.</text>
</comment>
<evidence type="ECO:0000256" key="4">
    <source>
        <dbReference type="ARBA" id="ARBA00022490"/>
    </source>
</evidence>
<keyword evidence="12 14" id="KW-0411">Iron-sulfur</keyword>
<dbReference type="KEGG" id="doa:AXF15_05060"/>
<feature type="binding site" evidence="14">
    <location>
        <begin position="163"/>
        <end position="164"/>
    </location>
    <ligand>
        <name>S-adenosyl-L-methionine</name>
        <dbReference type="ChEBI" id="CHEBI:59789"/>
    </ligand>
</feature>
<dbReference type="RefSeq" id="WP_066604187.1">
    <property type="nucleotide sequence ID" value="NZ_CP014230.1"/>
</dbReference>
<feature type="binding site" evidence="14">
    <location>
        <position position="118"/>
    </location>
    <ligand>
        <name>[4Fe-4S] cluster</name>
        <dbReference type="ChEBI" id="CHEBI:49883"/>
        <note>4Fe-4S-S-AdoMet</note>
    </ligand>
</feature>
<feature type="binding site" evidence="14">
    <location>
        <position position="115"/>
    </location>
    <ligand>
        <name>[4Fe-4S] cluster</name>
        <dbReference type="ChEBI" id="CHEBI:49883"/>
        <note>4Fe-4S-S-AdoMet</note>
    </ligand>
</feature>
<dbReference type="InterPro" id="IPR013785">
    <property type="entry name" value="Aldolase_TIM"/>
</dbReference>
<dbReference type="PANTHER" id="PTHR30544:SF5">
    <property type="entry name" value="RADICAL SAM CORE DOMAIN-CONTAINING PROTEIN"/>
    <property type="match status" value="1"/>
</dbReference>
<evidence type="ECO:0000256" key="7">
    <source>
        <dbReference type="ARBA" id="ARBA00022679"/>
    </source>
</evidence>
<dbReference type="InterPro" id="IPR040072">
    <property type="entry name" value="Methyltransferase_A"/>
</dbReference>
<dbReference type="GO" id="GO:0030488">
    <property type="term" value="P:tRNA methylation"/>
    <property type="evidence" value="ECO:0007669"/>
    <property type="project" value="UniProtKB-UniRule"/>
</dbReference>
<evidence type="ECO:0000256" key="14">
    <source>
        <dbReference type="HAMAP-Rule" id="MF_01849"/>
    </source>
</evidence>
<sequence>MQPNILDLSWPELEAAVISGGHPPFRARQLWQWLWRRGARNFADMTSLARDFREELGRAWNIAWPEPLDIRRSADGTVKLLLGLADGASVETVLIPDRDRYTQCLSCQVGCPMGCTFCSTGLMGLTRNMTGGEIAAQVLAGRDYLRTSGLGWEVKNLVYMGMGEPLLNWEGVRKSLDILTHSEGLEFSRRRVTLSTCGIPDRLDVFGTEGLALPAISLHAPTQEIRETLMPKAARWHLDDLVAALAKISLRPRERLTIEYILIKGVNDSLLHARQLVRLLSRLKCKINLITFNPGPGIPYEAPDPEDVLAFEALLRRKNFTVTLRRSKGQDIAAACGQLKTETLTSIRKGNADGTA</sequence>
<evidence type="ECO:0000256" key="3">
    <source>
        <dbReference type="ARBA" id="ARBA00022485"/>
    </source>
</evidence>
<keyword evidence="11 14" id="KW-0408">Iron</keyword>
<comment type="similarity">
    <text evidence="2 14">Belongs to the radical SAM superfamily. RlmN family.</text>
</comment>
<dbReference type="CDD" id="cd01335">
    <property type="entry name" value="Radical_SAM"/>
    <property type="match status" value="1"/>
</dbReference>
<keyword evidence="3 14" id="KW-0004">4Fe-4S</keyword>
<comment type="catalytic activity">
    <reaction evidence="14">
        <text>adenosine(37) in tRNA + 2 reduced [2Fe-2S]-[ferredoxin] + 2 S-adenosyl-L-methionine = 2-methyladenosine(37) in tRNA + 5'-deoxyadenosine + L-methionine + 2 oxidized [2Fe-2S]-[ferredoxin] + S-adenosyl-L-homocysteine</text>
        <dbReference type="Rhea" id="RHEA:43332"/>
        <dbReference type="Rhea" id="RHEA-COMP:10000"/>
        <dbReference type="Rhea" id="RHEA-COMP:10001"/>
        <dbReference type="Rhea" id="RHEA-COMP:10162"/>
        <dbReference type="Rhea" id="RHEA-COMP:10485"/>
        <dbReference type="ChEBI" id="CHEBI:17319"/>
        <dbReference type="ChEBI" id="CHEBI:33737"/>
        <dbReference type="ChEBI" id="CHEBI:33738"/>
        <dbReference type="ChEBI" id="CHEBI:57844"/>
        <dbReference type="ChEBI" id="CHEBI:57856"/>
        <dbReference type="ChEBI" id="CHEBI:59789"/>
        <dbReference type="ChEBI" id="CHEBI:74411"/>
        <dbReference type="ChEBI" id="CHEBI:74497"/>
        <dbReference type="EC" id="2.1.1.192"/>
    </reaction>
</comment>
<dbReference type="NCBIfam" id="TIGR00048">
    <property type="entry name" value="rRNA_mod_RlmN"/>
    <property type="match status" value="1"/>
</dbReference>
<keyword evidence="7 14" id="KW-0808">Transferase</keyword>
<dbReference type="SFLD" id="SFLDG01062">
    <property type="entry name" value="methyltransferase_(Class_A)"/>
    <property type="match status" value="1"/>
</dbReference>
<evidence type="ECO:0000256" key="2">
    <source>
        <dbReference type="ARBA" id="ARBA00007544"/>
    </source>
</evidence>
<dbReference type="GO" id="GO:0002935">
    <property type="term" value="F:tRNA (adenine(37)-C2)-methyltransferase activity"/>
    <property type="evidence" value="ECO:0007669"/>
    <property type="project" value="UniProtKB-UniRule"/>
</dbReference>
<reference evidence="17" key="1">
    <citation type="submission" date="2016-02" db="EMBL/GenBank/DDBJ databases">
        <authorList>
            <person name="Holder M.E."/>
            <person name="Ajami N.J."/>
            <person name="Petrosino J.F."/>
        </authorList>
    </citation>
    <scope>NUCLEOTIDE SEQUENCE [LARGE SCALE GENOMIC DNA]</scope>
    <source>
        <strain evidence="17">DSM 12838</strain>
    </source>
</reference>
<keyword evidence="17" id="KW-1185">Reference proteome</keyword>
<feature type="active site" description="Proton acceptor" evidence="14">
    <location>
        <position position="91"/>
    </location>
</feature>
<dbReference type="GO" id="GO:0000049">
    <property type="term" value="F:tRNA binding"/>
    <property type="evidence" value="ECO:0007669"/>
    <property type="project" value="UniProtKB-UniRule"/>
</dbReference>
<evidence type="ECO:0000259" key="15">
    <source>
        <dbReference type="PROSITE" id="PS51918"/>
    </source>
</evidence>
<dbReference type="STRING" id="888061.AXF15_05060"/>
<keyword evidence="10 14" id="KW-0479">Metal-binding</keyword>
<dbReference type="InterPro" id="IPR058240">
    <property type="entry name" value="rSAM_sf"/>
</dbReference>
<dbReference type="InterPro" id="IPR004383">
    <property type="entry name" value="rRNA_lsu_MTrfase_RlmN/Cfr"/>
</dbReference>
<keyword evidence="4 14" id="KW-0963">Cytoplasm</keyword>
<comment type="subcellular location">
    <subcellularLocation>
        <location evidence="1 14">Cytoplasm</location>
    </subcellularLocation>
</comment>
<keyword evidence="9 14" id="KW-0819">tRNA processing</keyword>
<dbReference type="PROSITE" id="PS51918">
    <property type="entry name" value="RADICAL_SAM"/>
    <property type="match status" value="1"/>
</dbReference>
<dbReference type="GO" id="GO:0046872">
    <property type="term" value="F:metal ion binding"/>
    <property type="evidence" value="ECO:0007669"/>
    <property type="project" value="UniProtKB-KW"/>
</dbReference>
<evidence type="ECO:0000256" key="11">
    <source>
        <dbReference type="ARBA" id="ARBA00023004"/>
    </source>
</evidence>
<evidence type="ECO:0000313" key="16">
    <source>
        <dbReference type="EMBL" id="AMD92540.1"/>
    </source>
</evidence>
<feature type="active site" description="S-methylcysteine intermediate" evidence="14">
    <location>
        <position position="336"/>
    </location>
</feature>
<evidence type="ECO:0000256" key="6">
    <source>
        <dbReference type="ARBA" id="ARBA00022603"/>
    </source>
</evidence>
<evidence type="ECO:0000256" key="1">
    <source>
        <dbReference type="ARBA" id="ARBA00004496"/>
    </source>
</evidence>
<feature type="binding site" evidence="14">
    <location>
        <begin position="217"/>
        <end position="219"/>
    </location>
    <ligand>
        <name>S-adenosyl-L-methionine</name>
        <dbReference type="ChEBI" id="CHEBI:59789"/>
    </ligand>
</feature>
<dbReference type="Gene3D" id="1.10.150.530">
    <property type="match status" value="1"/>
</dbReference>
<dbReference type="EMBL" id="CP014230">
    <property type="protein sequence ID" value="AMD92540.1"/>
    <property type="molecule type" value="Genomic_DNA"/>
</dbReference>
<dbReference type="GO" id="GO:0051539">
    <property type="term" value="F:4 iron, 4 sulfur cluster binding"/>
    <property type="evidence" value="ECO:0007669"/>
    <property type="project" value="UniProtKB-UniRule"/>
</dbReference>
<evidence type="ECO:0000256" key="9">
    <source>
        <dbReference type="ARBA" id="ARBA00022694"/>
    </source>
</evidence>
<accession>A0A109W5S8</accession>